<sequence length="202" mass="23771">MVHPNYALRKIFNGATWLEQTSQNEVFVTFDDGPIPEVTPWVLDEADKWGAKLTFFCVGENVHKHPDVYQEVLKRGHAVGNHTYNHIKAFSYSKKDYFKNIDKASELIETTLFRPPHGYLYPWYVKPLKKKFEKIVMWDILSRDYDQDFNKESVFVNVEKYLRPGAVIVFHDSLKAEKNMKYAFPKTLELINKRNYTASSIR</sequence>
<organism evidence="4 5">
    <name type="scientific">Plebeiibacterium marinum</name>
    <dbReference type="NCBI Taxonomy" id="2992111"/>
    <lineage>
        <taxon>Bacteria</taxon>
        <taxon>Pseudomonadati</taxon>
        <taxon>Bacteroidota</taxon>
        <taxon>Bacteroidia</taxon>
        <taxon>Marinilabiliales</taxon>
        <taxon>Marinilabiliaceae</taxon>
        <taxon>Plebeiibacterium</taxon>
    </lineage>
</organism>
<evidence type="ECO:0000313" key="4">
    <source>
        <dbReference type="EMBL" id="MCW3806088.1"/>
    </source>
</evidence>
<dbReference type="GO" id="GO:0016020">
    <property type="term" value="C:membrane"/>
    <property type="evidence" value="ECO:0007669"/>
    <property type="project" value="TreeGrafter"/>
</dbReference>
<name>A0AAE3MDS4_9BACT</name>
<dbReference type="PANTHER" id="PTHR10587">
    <property type="entry name" value="GLYCOSYL TRANSFERASE-RELATED"/>
    <property type="match status" value="1"/>
</dbReference>
<dbReference type="GO" id="GO:0046872">
    <property type="term" value="F:metal ion binding"/>
    <property type="evidence" value="ECO:0007669"/>
    <property type="project" value="UniProtKB-KW"/>
</dbReference>
<evidence type="ECO:0000256" key="1">
    <source>
        <dbReference type="ARBA" id="ARBA00022723"/>
    </source>
</evidence>
<dbReference type="PANTHER" id="PTHR10587:SF133">
    <property type="entry name" value="CHITIN DEACETYLASE 1-RELATED"/>
    <property type="match status" value="1"/>
</dbReference>
<gene>
    <name evidence="4" type="ORF">OM074_10655</name>
</gene>
<evidence type="ECO:0000259" key="3">
    <source>
        <dbReference type="PROSITE" id="PS51677"/>
    </source>
</evidence>
<dbReference type="Proteomes" id="UP001207408">
    <property type="component" value="Unassembled WGS sequence"/>
</dbReference>
<dbReference type="AlphaFoldDB" id="A0AAE3MDS4"/>
<reference evidence="4" key="1">
    <citation type="submission" date="2022-10" db="EMBL/GenBank/DDBJ databases">
        <authorList>
            <person name="Yu W.X."/>
        </authorList>
    </citation>
    <scope>NUCLEOTIDE SEQUENCE</scope>
    <source>
        <strain evidence="4">D04</strain>
    </source>
</reference>
<protein>
    <submittedName>
        <fullName evidence="4">Polysaccharide deacetylase family protein</fullName>
    </submittedName>
</protein>
<comment type="caution">
    <text evidence="4">The sequence shown here is derived from an EMBL/GenBank/DDBJ whole genome shotgun (WGS) entry which is preliminary data.</text>
</comment>
<feature type="domain" description="NodB homology" evidence="3">
    <location>
        <begin position="24"/>
        <end position="199"/>
    </location>
</feature>
<dbReference type="EMBL" id="JAPDPI010000019">
    <property type="protein sequence ID" value="MCW3806088.1"/>
    <property type="molecule type" value="Genomic_DNA"/>
</dbReference>
<dbReference type="GO" id="GO:0005975">
    <property type="term" value="P:carbohydrate metabolic process"/>
    <property type="evidence" value="ECO:0007669"/>
    <property type="project" value="InterPro"/>
</dbReference>
<dbReference type="InterPro" id="IPR002509">
    <property type="entry name" value="NODB_dom"/>
</dbReference>
<dbReference type="SUPFAM" id="SSF88713">
    <property type="entry name" value="Glycoside hydrolase/deacetylase"/>
    <property type="match status" value="1"/>
</dbReference>
<keyword evidence="1" id="KW-0479">Metal-binding</keyword>
<keyword evidence="2" id="KW-0378">Hydrolase</keyword>
<keyword evidence="5" id="KW-1185">Reference proteome</keyword>
<dbReference type="CDD" id="cd10917">
    <property type="entry name" value="CE4_NodB_like_6s_7s"/>
    <property type="match status" value="1"/>
</dbReference>
<evidence type="ECO:0000313" key="5">
    <source>
        <dbReference type="Proteomes" id="UP001207408"/>
    </source>
</evidence>
<evidence type="ECO:0000256" key="2">
    <source>
        <dbReference type="ARBA" id="ARBA00022801"/>
    </source>
</evidence>
<accession>A0AAE3MDS4</accession>
<dbReference type="Gene3D" id="3.20.20.370">
    <property type="entry name" value="Glycoside hydrolase/deacetylase"/>
    <property type="match status" value="1"/>
</dbReference>
<dbReference type="PROSITE" id="PS51677">
    <property type="entry name" value="NODB"/>
    <property type="match status" value="1"/>
</dbReference>
<proteinExistence type="predicted"/>
<dbReference type="InterPro" id="IPR050248">
    <property type="entry name" value="Polysacc_deacetylase_ArnD"/>
</dbReference>
<dbReference type="InterPro" id="IPR011330">
    <property type="entry name" value="Glyco_hydro/deAcase_b/a-brl"/>
</dbReference>
<dbReference type="RefSeq" id="WP_301199460.1">
    <property type="nucleotide sequence ID" value="NZ_JAPDPI010000019.1"/>
</dbReference>
<dbReference type="Pfam" id="PF01522">
    <property type="entry name" value="Polysacc_deac_1"/>
    <property type="match status" value="1"/>
</dbReference>
<dbReference type="GO" id="GO:0016810">
    <property type="term" value="F:hydrolase activity, acting on carbon-nitrogen (but not peptide) bonds"/>
    <property type="evidence" value="ECO:0007669"/>
    <property type="project" value="InterPro"/>
</dbReference>